<dbReference type="Gene3D" id="2.60.40.10">
    <property type="entry name" value="Immunoglobulins"/>
    <property type="match status" value="2"/>
</dbReference>
<proteinExistence type="predicted"/>
<dbReference type="Pfam" id="PF07995">
    <property type="entry name" value="GSDH"/>
    <property type="match status" value="1"/>
</dbReference>
<evidence type="ECO:0000313" key="4">
    <source>
        <dbReference type="EMBL" id="CAA9519250.1"/>
    </source>
</evidence>
<dbReference type="Gene3D" id="2.120.10.30">
    <property type="entry name" value="TolB, C-terminal domain"/>
    <property type="match status" value="1"/>
</dbReference>
<feature type="domain" description="PKD" evidence="3">
    <location>
        <begin position="419"/>
        <end position="502"/>
    </location>
</feature>
<dbReference type="PANTHER" id="PTHR19328">
    <property type="entry name" value="HEDGEHOG-INTERACTING PROTEIN"/>
    <property type="match status" value="1"/>
</dbReference>
<dbReference type="InterPro" id="IPR013783">
    <property type="entry name" value="Ig-like_fold"/>
</dbReference>
<dbReference type="PANTHER" id="PTHR19328:SF13">
    <property type="entry name" value="HIPL1 PROTEIN"/>
    <property type="match status" value="1"/>
</dbReference>
<feature type="chain" id="PRO_5026909858" evidence="2">
    <location>
        <begin position="23"/>
        <end position="829"/>
    </location>
</feature>
<name>A0A6J4TBR8_9ACTN</name>
<feature type="region of interest" description="Disordered" evidence="1">
    <location>
        <begin position="488"/>
        <end position="509"/>
    </location>
</feature>
<dbReference type="CDD" id="cd00146">
    <property type="entry name" value="PKD"/>
    <property type="match status" value="1"/>
</dbReference>
<dbReference type="SUPFAM" id="SSF50952">
    <property type="entry name" value="Soluble quinoprotein glucose dehydrogenase"/>
    <property type="match status" value="1"/>
</dbReference>
<dbReference type="InterPro" id="IPR011042">
    <property type="entry name" value="6-blade_b-propeller_TolB-like"/>
</dbReference>
<dbReference type="InterPro" id="IPR012938">
    <property type="entry name" value="Glc/Sorbosone_DH"/>
</dbReference>
<dbReference type="EMBL" id="CADCVQ010000138">
    <property type="protein sequence ID" value="CAA9519250.1"/>
    <property type="molecule type" value="Genomic_DNA"/>
</dbReference>
<protein>
    <submittedName>
        <fullName evidence="4">Cytochrome c551/c552</fullName>
    </submittedName>
</protein>
<keyword evidence="2" id="KW-0732">Signal</keyword>
<reference evidence="4" key="1">
    <citation type="submission" date="2020-02" db="EMBL/GenBank/DDBJ databases">
        <authorList>
            <person name="Meier V. D."/>
        </authorList>
    </citation>
    <scope>NUCLEOTIDE SEQUENCE</scope>
    <source>
        <strain evidence="4">AVDCRST_MAG67</strain>
    </source>
</reference>
<gene>
    <name evidence="4" type="ORF">AVDCRST_MAG67-3258</name>
</gene>
<feature type="signal peptide" evidence="2">
    <location>
        <begin position="1"/>
        <end position="22"/>
    </location>
</feature>
<dbReference type="InterPro" id="IPR035986">
    <property type="entry name" value="PKD_dom_sf"/>
</dbReference>
<dbReference type="Pfam" id="PF18911">
    <property type="entry name" value="PKD_4"/>
    <property type="match status" value="1"/>
</dbReference>
<evidence type="ECO:0000256" key="1">
    <source>
        <dbReference type="SAM" id="MobiDB-lite"/>
    </source>
</evidence>
<dbReference type="GO" id="GO:0005975">
    <property type="term" value="P:carbohydrate metabolic process"/>
    <property type="evidence" value="ECO:0007669"/>
    <property type="project" value="UniProtKB-ARBA"/>
</dbReference>
<sequence length="829" mass="86678">MKRLLALATLAVALGPLATAHAITLPPDFSDELVATIPAPVAIAFTPDGRMLVASKDGALRVRTASGNLLTAPALDLGGRLCSNSERGLLGVAVDPAFAVNRFVYVYYTFNKFNNTCPLNASQTPVNRVARFVLQDSNVIDPATERVLVDNISSYGGNHNAGDVQFGKDGNLYVSVGDGGCDYAGGGCAAANDAAREERTLLGKILRITPAGDIPPDNPFAGDPAAARCNTAGGTTVLTRCQETFAWGLRNPFRIAFNPNAAGTRFYINDVGQNEWEEIDDGLAAADYGWNVREGHCATGSRTNCGAPPAGMTNPIFAYGRSDGCGSITGGAFVPAADWPPSHAGTYLFGDYVCGRIFQLVPDASGGLRRVTFADGLGASSAVHLAFGPRGAGRALYYTTYRGGGEVRRIAYTPANRTPAADVTASPSAGATPLSVAFDGSGSSDPDPGDTLTYVWDFGDGATAETSGPTTSHTYTVIGTYTATLRVRDNRGSTSPPDTVRIDAGNTPPVATIQSPAAGQTFAVGETILLRGTATDAQQGTLAPSALSWTVLRRHGTHTHPYLGPLAGNASSLLGPPPEDLAATTNSSIEVQLTATDAQGAESTQTRVVMPMLADVSFASQPVGLTLTLNDTPFTTPHTWTSWVGWNLSVAAPDQGAHRFSSWSDGGGRAHDIQTPPGGVVLTATFAGSPALGEPAPEQQPGALTAAASVQQAPRPACVQPRSRRVASARLRGSRLARARVVATTSTQLGRRARTRYRVMLTRRCSTVATGYVRGRRLVLTVKPSGTRTIMRNGRRVTVTTHPRLAGAYLLRPSRAGPRVSVTTVRFGA</sequence>
<dbReference type="SUPFAM" id="SSF49299">
    <property type="entry name" value="PKD domain"/>
    <property type="match status" value="1"/>
</dbReference>
<organism evidence="4">
    <name type="scientific">uncultured Solirubrobacteraceae bacterium</name>
    <dbReference type="NCBI Taxonomy" id="1162706"/>
    <lineage>
        <taxon>Bacteria</taxon>
        <taxon>Bacillati</taxon>
        <taxon>Actinomycetota</taxon>
        <taxon>Thermoleophilia</taxon>
        <taxon>Solirubrobacterales</taxon>
        <taxon>Solirubrobacteraceae</taxon>
        <taxon>environmental samples</taxon>
    </lineage>
</organism>
<dbReference type="AlphaFoldDB" id="A0A6J4TBR8"/>
<dbReference type="InterPro" id="IPR022409">
    <property type="entry name" value="PKD/Chitinase_dom"/>
</dbReference>
<dbReference type="InterPro" id="IPR000601">
    <property type="entry name" value="PKD_dom"/>
</dbReference>
<accession>A0A6J4TBR8</accession>
<dbReference type="SMART" id="SM00089">
    <property type="entry name" value="PKD"/>
    <property type="match status" value="1"/>
</dbReference>
<dbReference type="PROSITE" id="PS50093">
    <property type="entry name" value="PKD"/>
    <property type="match status" value="1"/>
</dbReference>
<evidence type="ECO:0000259" key="3">
    <source>
        <dbReference type="PROSITE" id="PS50093"/>
    </source>
</evidence>
<dbReference type="InterPro" id="IPR011041">
    <property type="entry name" value="Quinoprot_gluc/sorb_DH_b-prop"/>
</dbReference>
<evidence type="ECO:0000256" key="2">
    <source>
        <dbReference type="SAM" id="SignalP"/>
    </source>
</evidence>